<dbReference type="EMBL" id="CP036553">
    <property type="protein sequence ID" value="QCQ37626.1"/>
    <property type="molecule type" value="Genomic_DNA"/>
</dbReference>
<evidence type="ECO:0000256" key="3">
    <source>
        <dbReference type="ARBA" id="ARBA00022722"/>
    </source>
</evidence>
<reference evidence="8 9" key="1">
    <citation type="submission" date="2019-03" db="EMBL/GenBank/DDBJ databases">
        <title>Complete genome assembly of MDR B. fragilis.</title>
        <authorList>
            <person name="Sydenham T.V."/>
            <person name="Hasman H."/>
            <person name="Justesen U.S."/>
        </authorList>
    </citation>
    <scope>NUCLEOTIDE SEQUENCE [LARGE SCALE GENOMIC DNA]</scope>
    <source>
        <strain evidence="8 9">DCMOUH0067B</strain>
    </source>
</reference>
<dbReference type="InterPro" id="IPR008201">
    <property type="entry name" value="HepT-like"/>
</dbReference>
<protein>
    <submittedName>
        <fullName evidence="8">DUF86 domain-containing protein</fullName>
    </submittedName>
</protein>
<keyword evidence="1" id="KW-0597">Phosphoprotein</keyword>
<evidence type="ECO:0000256" key="7">
    <source>
        <dbReference type="SAM" id="Coils"/>
    </source>
</evidence>
<comment type="similarity">
    <text evidence="6">Belongs to the HepT RNase toxin family.</text>
</comment>
<dbReference type="GO" id="GO:0004540">
    <property type="term" value="F:RNA nuclease activity"/>
    <property type="evidence" value="ECO:0007669"/>
    <property type="project" value="InterPro"/>
</dbReference>
<keyword evidence="4" id="KW-0547">Nucleotide-binding</keyword>
<evidence type="ECO:0000256" key="2">
    <source>
        <dbReference type="ARBA" id="ARBA00022649"/>
    </source>
</evidence>
<dbReference type="InterPro" id="IPR051813">
    <property type="entry name" value="HepT_RNase_toxin"/>
</dbReference>
<evidence type="ECO:0000256" key="4">
    <source>
        <dbReference type="ARBA" id="ARBA00022741"/>
    </source>
</evidence>
<dbReference type="Gene3D" id="1.20.120.580">
    <property type="entry name" value="bsu32300-like"/>
    <property type="match status" value="1"/>
</dbReference>
<evidence type="ECO:0000313" key="9">
    <source>
        <dbReference type="Proteomes" id="UP000028294"/>
    </source>
</evidence>
<sequence length="127" mass="15060">MEFTLKQKEEVVDKLEQLLESIEIIQERCKDYHSLDDFLQTPWGMTVIEACIMRLQVIGEAIKGIDDKTHQELLVNYPQVPWRKIVGLRNIISHEYANIDYDIIWTVIKKYLSPLRETVELVRQDLM</sequence>
<name>A0AAP8ZV82_BACFG</name>
<organism evidence="8 9">
    <name type="scientific">Bacteroides fragilis</name>
    <dbReference type="NCBI Taxonomy" id="817"/>
    <lineage>
        <taxon>Bacteria</taxon>
        <taxon>Pseudomonadati</taxon>
        <taxon>Bacteroidota</taxon>
        <taxon>Bacteroidia</taxon>
        <taxon>Bacteroidales</taxon>
        <taxon>Bacteroidaceae</taxon>
        <taxon>Bacteroides</taxon>
    </lineage>
</organism>
<evidence type="ECO:0000256" key="5">
    <source>
        <dbReference type="ARBA" id="ARBA00022801"/>
    </source>
</evidence>
<gene>
    <name evidence="8" type="ORF">IA74_016785</name>
</gene>
<accession>A0AAP8ZV82</accession>
<evidence type="ECO:0000256" key="1">
    <source>
        <dbReference type="ARBA" id="ARBA00022553"/>
    </source>
</evidence>
<dbReference type="Proteomes" id="UP000028294">
    <property type="component" value="Chromosome"/>
</dbReference>
<dbReference type="Pfam" id="PF01934">
    <property type="entry name" value="HepT-like"/>
    <property type="match status" value="1"/>
</dbReference>
<dbReference type="AlphaFoldDB" id="A0AAP8ZV82"/>
<feature type="coiled-coil region" evidence="7">
    <location>
        <begin position="1"/>
        <end position="28"/>
    </location>
</feature>
<keyword evidence="2" id="KW-1277">Toxin-antitoxin system</keyword>
<dbReference type="PANTHER" id="PTHR34139:SF1">
    <property type="entry name" value="RNASE MJ1380-RELATED"/>
    <property type="match status" value="1"/>
</dbReference>
<keyword evidence="5" id="KW-0378">Hydrolase</keyword>
<keyword evidence="7" id="KW-0175">Coiled coil</keyword>
<dbReference type="RefSeq" id="WP_032531000.1">
    <property type="nucleotide sequence ID" value="NZ_CP036553.1"/>
</dbReference>
<dbReference type="GO" id="GO:0016787">
    <property type="term" value="F:hydrolase activity"/>
    <property type="evidence" value="ECO:0007669"/>
    <property type="project" value="UniProtKB-KW"/>
</dbReference>
<dbReference type="GO" id="GO:0110001">
    <property type="term" value="C:toxin-antitoxin complex"/>
    <property type="evidence" value="ECO:0007669"/>
    <property type="project" value="InterPro"/>
</dbReference>
<dbReference type="GO" id="GO:0000166">
    <property type="term" value="F:nucleotide binding"/>
    <property type="evidence" value="ECO:0007669"/>
    <property type="project" value="UniProtKB-KW"/>
</dbReference>
<evidence type="ECO:0000256" key="6">
    <source>
        <dbReference type="ARBA" id="ARBA00024207"/>
    </source>
</evidence>
<dbReference type="PANTHER" id="PTHR34139">
    <property type="entry name" value="UPF0331 PROTEIN MJ0127"/>
    <property type="match status" value="1"/>
</dbReference>
<proteinExistence type="inferred from homology"/>
<dbReference type="InterPro" id="IPR037038">
    <property type="entry name" value="HepT-like_sf"/>
</dbReference>
<keyword evidence="3" id="KW-0540">Nuclease</keyword>
<evidence type="ECO:0000313" key="8">
    <source>
        <dbReference type="EMBL" id="QCQ37626.1"/>
    </source>
</evidence>